<feature type="non-terminal residue" evidence="2">
    <location>
        <position position="1"/>
    </location>
</feature>
<dbReference type="InterPro" id="IPR046341">
    <property type="entry name" value="SET_dom_sf"/>
</dbReference>
<feature type="region of interest" description="Disordered" evidence="1">
    <location>
        <begin position="149"/>
        <end position="194"/>
    </location>
</feature>
<feature type="compositionally biased region" description="Polar residues" evidence="1">
    <location>
        <begin position="159"/>
        <end position="184"/>
    </location>
</feature>
<evidence type="ECO:0000313" key="2">
    <source>
        <dbReference type="EMBL" id="JAQ17440.1"/>
    </source>
</evidence>
<dbReference type="SUPFAM" id="SSF82199">
    <property type="entry name" value="SET domain"/>
    <property type="match status" value="1"/>
</dbReference>
<evidence type="ECO:0000256" key="1">
    <source>
        <dbReference type="SAM" id="MobiDB-lite"/>
    </source>
</evidence>
<feature type="compositionally biased region" description="Basic and acidic residues" evidence="1">
    <location>
        <begin position="149"/>
        <end position="158"/>
    </location>
</feature>
<accession>A0A146MFR4</accession>
<feature type="compositionally biased region" description="Basic and acidic residues" evidence="1">
    <location>
        <begin position="185"/>
        <end position="194"/>
    </location>
</feature>
<proteinExistence type="predicted"/>
<name>A0A146MFR4_LYGHE</name>
<dbReference type="EMBL" id="GDHC01001189">
    <property type="protein sequence ID" value="JAQ17440.1"/>
    <property type="molecule type" value="Transcribed_RNA"/>
</dbReference>
<reference evidence="2" key="1">
    <citation type="journal article" date="2016" name="Gigascience">
        <title>De novo construction of an expanded transcriptome assembly for the western tarnished plant bug, Lygus hesperus.</title>
        <authorList>
            <person name="Tassone E.E."/>
            <person name="Geib S.M."/>
            <person name="Hall B."/>
            <person name="Fabrick J.A."/>
            <person name="Brent C.S."/>
            <person name="Hull J.J."/>
        </authorList>
    </citation>
    <scope>NUCLEOTIDE SEQUENCE</scope>
</reference>
<dbReference type="AlphaFoldDB" id="A0A146MFR4"/>
<sequence length="194" mass="21383">FCTLLVNTYIRLTDAMSSTSARMSETSNDALYANEMPVKVQFQDNRRGRGVVATRAFAAQECILAVTPTITVLYSPHASKLCAVCYNDVSISPHLDSINQVPSDTALYRCPTCDQFVLCASCVKLAISGSLERVKDNTPESIDTLYTDEKNRHDKNETSHINVNSNEHNRVAVSSTSDNDNVIKSNKDTKGITR</sequence>
<organism evidence="2">
    <name type="scientific">Lygus hesperus</name>
    <name type="common">Western plant bug</name>
    <dbReference type="NCBI Taxonomy" id="30085"/>
    <lineage>
        <taxon>Eukaryota</taxon>
        <taxon>Metazoa</taxon>
        <taxon>Ecdysozoa</taxon>
        <taxon>Arthropoda</taxon>
        <taxon>Hexapoda</taxon>
        <taxon>Insecta</taxon>
        <taxon>Pterygota</taxon>
        <taxon>Neoptera</taxon>
        <taxon>Paraneoptera</taxon>
        <taxon>Hemiptera</taxon>
        <taxon>Heteroptera</taxon>
        <taxon>Panheteroptera</taxon>
        <taxon>Cimicomorpha</taxon>
        <taxon>Miridae</taxon>
        <taxon>Mirini</taxon>
        <taxon>Lygus</taxon>
    </lineage>
</organism>
<gene>
    <name evidence="2" type="ORF">g.2567</name>
</gene>
<protein>
    <submittedName>
        <fullName evidence="2">Uncharacterized protein</fullName>
    </submittedName>
</protein>